<dbReference type="Proteomes" id="UP001162802">
    <property type="component" value="Unassembled WGS sequence"/>
</dbReference>
<reference evidence="6" key="1">
    <citation type="submission" date="2022-03" db="EMBL/GenBank/DDBJ databases">
        <title>Identification of a novel bacterium isolated from mangrove sediments.</title>
        <authorList>
            <person name="Pan X."/>
        </authorList>
    </citation>
    <scope>NUCLEOTIDE SEQUENCE</scope>
    <source>
        <strain evidence="6">B2637</strain>
    </source>
</reference>
<dbReference type="InterPro" id="IPR036388">
    <property type="entry name" value="WH-like_DNA-bd_sf"/>
</dbReference>
<keyword evidence="4" id="KW-0804">Transcription</keyword>
<evidence type="ECO:0000256" key="1">
    <source>
        <dbReference type="ARBA" id="ARBA00009437"/>
    </source>
</evidence>
<proteinExistence type="inferred from homology"/>
<dbReference type="InterPro" id="IPR058163">
    <property type="entry name" value="LysR-type_TF_proteobact-type"/>
</dbReference>
<gene>
    <name evidence="6" type="ORF">MTR65_16105</name>
</gene>
<dbReference type="RefSeq" id="WP_226632990.1">
    <property type="nucleotide sequence ID" value="NZ_JALHAT010000035.1"/>
</dbReference>
<dbReference type="Gene3D" id="3.40.190.290">
    <property type="match status" value="1"/>
</dbReference>
<dbReference type="Gene3D" id="1.10.10.10">
    <property type="entry name" value="Winged helix-like DNA-binding domain superfamily/Winged helix DNA-binding domain"/>
    <property type="match status" value="1"/>
</dbReference>
<sequence length="293" mass="32444">MNWDDIRTFLAIARARSLSGAARELGLSQSTMSRRLVALEERSGARLLLKTPHGYELTPLGESVLANAQRMDEDAMALERVVQGRDVALSGLVRLTTVETLANRLIPIAAAKLREDYPGITIDLLSDTRSLSLIEREADIAIRMVRFEHNELISRRMGTMVCALYASPDYLAAHPEPLTDPGHRLITVMPDMAHQAEARWLLEKAPEAQVVYRSNSRDAQAGAVHEGLGIACLPQYLAETMPGVVRLKDAGLGPAREIWLGVHRDLRDMPRIRAVIDALDAAFKAERLRFLVA</sequence>
<dbReference type="PROSITE" id="PS50931">
    <property type="entry name" value="HTH_LYSR"/>
    <property type="match status" value="1"/>
</dbReference>
<evidence type="ECO:0000256" key="4">
    <source>
        <dbReference type="ARBA" id="ARBA00023163"/>
    </source>
</evidence>
<dbReference type="Pfam" id="PF00126">
    <property type="entry name" value="HTH_1"/>
    <property type="match status" value="1"/>
</dbReference>
<dbReference type="PANTHER" id="PTHR30537">
    <property type="entry name" value="HTH-TYPE TRANSCRIPTIONAL REGULATOR"/>
    <property type="match status" value="1"/>
</dbReference>
<evidence type="ECO:0000256" key="2">
    <source>
        <dbReference type="ARBA" id="ARBA00023015"/>
    </source>
</evidence>
<evidence type="ECO:0000256" key="3">
    <source>
        <dbReference type="ARBA" id="ARBA00023125"/>
    </source>
</evidence>
<dbReference type="InterPro" id="IPR005119">
    <property type="entry name" value="LysR_subst-bd"/>
</dbReference>
<dbReference type="EMBL" id="JALHAT010000035">
    <property type="protein sequence ID" value="MCJ1962216.1"/>
    <property type="molecule type" value="Genomic_DNA"/>
</dbReference>
<keyword evidence="2" id="KW-0805">Transcription regulation</keyword>
<accession>A0ABT0AGB1</accession>
<dbReference type="SUPFAM" id="SSF53850">
    <property type="entry name" value="Periplasmic binding protein-like II"/>
    <property type="match status" value="1"/>
</dbReference>
<comment type="similarity">
    <text evidence="1">Belongs to the LysR transcriptional regulatory family.</text>
</comment>
<dbReference type="PANTHER" id="PTHR30537:SF3">
    <property type="entry name" value="TRANSCRIPTIONAL REGULATORY PROTEIN"/>
    <property type="match status" value="1"/>
</dbReference>
<dbReference type="SUPFAM" id="SSF46785">
    <property type="entry name" value="Winged helix' DNA-binding domain"/>
    <property type="match status" value="1"/>
</dbReference>
<evidence type="ECO:0000313" key="7">
    <source>
        <dbReference type="Proteomes" id="UP001162802"/>
    </source>
</evidence>
<keyword evidence="3" id="KW-0238">DNA-binding</keyword>
<protein>
    <submittedName>
        <fullName evidence="6">LysR family transcriptional regulator</fullName>
    </submittedName>
</protein>
<name>A0ABT0AGB1_9SPHN</name>
<dbReference type="Pfam" id="PF03466">
    <property type="entry name" value="LysR_substrate"/>
    <property type="match status" value="1"/>
</dbReference>
<keyword evidence="7" id="KW-1185">Reference proteome</keyword>
<feature type="domain" description="HTH lysR-type" evidence="5">
    <location>
        <begin position="1"/>
        <end position="58"/>
    </location>
</feature>
<dbReference type="InterPro" id="IPR000847">
    <property type="entry name" value="LysR_HTH_N"/>
</dbReference>
<evidence type="ECO:0000313" key="6">
    <source>
        <dbReference type="EMBL" id="MCJ1962216.1"/>
    </source>
</evidence>
<organism evidence="6 7">
    <name type="scientific">Novosphingobium mangrovi</name>
    <name type="common">ex Hu et al. 2023</name>
    <dbReference type="NCBI Taxonomy" id="2930094"/>
    <lineage>
        <taxon>Bacteria</taxon>
        <taxon>Pseudomonadati</taxon>
        <taxon>Pseudomonadota</taxon>
        <taxon>Alphaproteobacteria</taxon>
        <taxon>Sphingomonadales</taxon>
        <taxon>Sphingomonadaceae</taxon>
        <taxon>Novosphingobium</taxon>
    </lineage>
</organism>
<dbReference type="InterPro" id="IPR036390">
    <property type="entry name" value="WH_DNA-bd_sf"/>
</dbReference>
<comment type="caution">
    <text evidence="6">The sequence shown here is derived from an EMBL/GenBank/DDBJ whole genome shotgun (WGS) entry which is preliminary data.</text>
</comment>
<evidence type="ECO:0000259" key="5">
    <source>
        <dbReference type="PROSITE" id="PS50931"/>
    </source>
</evidence>